<dbReference type="AlphaFoldDB" id="A0A7N6C0U1"/>
<dbReference type="GeneTree" id="ENSGT01050000244843"/>
<dbReference type="FunFam" id="2.60.40.10:FF:000088">
    <property type="entry name" value="Butyrophilin subfamily 1 member A1"/>
    <property type="match status" value="1"/>
</dbReference>
<protein>
    <recommendedName>
        <fullName evidence="10">Ig-like domain-containing protein</fullName>
    </recommendedName>
</protein>
<keyword evidence="2" id="KW-0812">Transmembrane</keyword>
<evidence type="ECO:0000256" key="5">
    <source>
        <dbReference type="ARBA" id="ARBA00023136"/>
    </source>
</evidence>
<evidence type="ECO:0000256" key="6">
    <source>
        <dbReference type="ARBA" id="ARBA00023157"/>
    </source>
</evidence>
<evidence type="ECO:0000256" key="1">
    <source>
        <dbReference type="ARBA" id="ARBA00004370"/>
    </source>
</evidence>
<dbReference type="InterPro" id="IPR050504">
    <property type="entry name" value="IgSF_BTN/MOG"/>
</dbReference>
<dbReference type="GO" id="GO:0042110">
    <property type="term" value="P:T cell activation"/>
    <property type="evidence" value="ECO:0007669"/>
    <property type="project" value="UniProtKB-ARBA"/>
</dbReference>
<dbReference type="Pfam" id="PF22705">
    <property type="entry name" value="C2-set_3"/>
    <property type="match status" value="1"/>
</dbReference>
<dbReference type="FunFam" id="2.60.40.10:FF:000142">
    <property type="entry name" value="V-set domain-containing T-cell activation inhibitor 1"/>
    <property type="match status" value="1"/>
</dbReference>
<evidence type="ECO:0000256" key="2">
    <source>
        <dbReference type="ARBA" id="ARBA00022692"/>
    </source>
</evidence>
<dbReference type="Pfam" id="PF07686">
    <property type="entry name" value="V-set"/>
    <property type="match status" value="1"/>
</dbReference>
<dbReference type="PROSITE" id="PS50835">
    <property type="entry name" value="IG_LIKE"/>
    <property type="match status" value="2"/>
</dbReference>
<evidence type="ECO:0000313" key="11">
    <source>
        <dbReference type="Ensembl" id="ENSATEP00000070007.2"/>
    </source>
</evidence>
<dbReference type="SUPFAM" id="SSF48726">
    <property type="entry name" value="Immunoglobulin"/>
    <property type="match status" value="2"/>
</dbReference>
<dbReference type="GO" id="GO:0050863">
    <property type="term" value="P:regulation of T cell activation"/>
    <property type="evidence" value="ECO:0007669"/>
    <property type="project" value="UniProtKB-ARBA"/>
</dbReference>
<comment type="subcellular location">
    <subcellularLocation>
        <location evidence="1">Membrane</location>
    </subcellularLocation>
</comment>
<evidence type="ECO:0000256" key="4">
    <source>
        <dbReference type="ARBA" id="ARBA00022989"/>
    </source>
</evidence>
<dbReference type="PANTHER" id="PTHR24100">
    <property type="entry name" value="BUTYROPHILIN"/>
    <property type="match status" value="1"/>
</dbReference>
<dbReference type="InterPro" id="IPR036179">
    <property type="entry name" value="Ig-like_dom_sf"/>
</dbReference>
<reference evidence="11" key="1">
    <citation type="submission" date="2021-04" db="EMBL/GenBank/DDBJ databases">
        <authorList>
            <consortium name="Wellcome Sanger Institute Data Sharing"/>
        </authorList>
    </citation>
    <scope>NUCLEOTIDE SEQUENCE [LARGE SCALE GENOMIC DNA]</scope>
</reference>
<dbReference type="InterPro" id="IPR003599">
    <property type="entry name" value="Ig_sub"/>
</dbReference>
<proteinExistence type="inferred from homology"/>
<dbReference type="GO" id="GO:1903037">
    <property type="term" value="P:regulation of leukocyte cell-cell adhesion"/>
    <property type="evidence" value="ECO:0007669"/>
    <property type="project" value="UniProtKB-ARBA"/>
</dbReference>
<keyword evidence="6" id="KW-1015">Disulfide bond</keyword>
<keyword evidence="3" id="KW-0732">Signal</keyword>
<dbReference type="Ensembl" id="ENSATET00000068555.2">
    <property type="protein sequence ID" value="ENSATEP00000070007.2"/>
    <property type="gene ID" value="ENSATEG00000029842.2"/>
</dbReference>
<dbReference type="InterPro" id="IPR013106">
    <property type="entry name" value="Ig_V-set"/>
</dbReference>
<evidence type="ECO:0000256" key="8">
    <source>
        <dbReference type="ARBA" id="ARBA00023319"/>
    </source>
</evidence>
<keyword evidence="7" id="KW-0325">Glycoprotein</keyword>
<dbReference type="SMART" id="SM00409">
    <property type="entry name" value="IG"/>
    <property type="match status" value="1"/>
</dbReference>
<evidence type="ECO:0000256" key="7">
    <source>
        <dbReference type="ARBA" id="ARBA00023180"/>
    </source>
</evidence>
<reference evidence="11" key="3">
    <citation type="submission" date="2025-09" db="UniProtKB">
        <authorList>
            <consortium name="Ensembl"/>
        </authorList>
    </citation>
    <scope>IDENTIFICATION</scope>
</reference>
<feature type="domain" description="Ig-like" evidence="10">
    <location>
        <begin position="150"/>
        <end position="238"/>
    </location>
</feature>
<organism evidence="11 12">
    <name type="scientific">Anabas testudineus</name>
    <name type="common">Climbing perch</name>
    <name type="synonym">Anthias testudineus</name>
    <dbReference type="NCBI Taxonomy" id="64144"/>
    <lineage>
        <taxon>Eukaryota</taxon>
        <taxon>Metazoa</taxon>
        <taxon>Chordata</taxon>
        <taxon>Craniata</taxon>
        <taxon>Vertebrata</taxon>
        <taxon>Euteleostomi</taxon>
        <taxon>Actinopterygii</taxon>
        <taxon>Neopterygii</taxon>
        <taxon>Teleostei</taxon>
        <taxon>Neoteleostei</taxon>
        <taxon>Acanthomorphata</taxon>
        <taxon>Anabantaria</taxon>
        <taxon>Anabantiformes</taxon>
        <taxon>Anabantoidei</taxon>
        <taxon>Anabantidae</taxon>
        <taxon>Anabas</taxon>
    </lineage>
</organism>
<comment type="similarity">
    <text evidence="9">Belongs to the SKINT family.</text>
</comment>
<dbReference type="GO" id="GO:0005102">
    <property type="term" value="F:signaling receptor binding"/>
    <property type="evidence" value="ECO:0007669"/>
    <property type="project" value="TreeGrafter"/>
</dbReference>
<evidence type="ECO:0000256" key="9">
    <source>
        <dbReference type="ARBA" id="ARBA00038221"/>
    </source>
</evidence>
<dbReference type="Proteomes" id="UP000265040">
    <property type="component" value="Chromosome 18"/>
</dbReference>
<dbReference type="PANTHER" id="PTHR24100:SF151">
    <property type="entry name" value="ICOS LIGAND"/>
    <property type="match status" value="1"/>
</dbReference>
<dbReference type="GO" id="GO:0050852">
    <property type="term" value="P:T cell receptor signaling pathway"/>
    <property type="evidence" value="ECO:0007669"/>
    <property type="project" value="TreeGrafter"/>
</dbReference>
<accession>A0A7N6C0U1</accession>
<sequence length="277" mass="31362">MLHSVIKSFKIHFGLLFFFILIRTFGVFVEVQSELICSHQPIIAAVGDDVILPCHLELALSAGLMTVEWAKPGLHPKYVQVHQDGRLLYEVQNPSYHYRTRLFVDELMSGNVSLKLYKVKPSDEGKYWCLLPLVEKEALITLIVSSISTPVIEVISNTSGRLVIQCESKGWYPEPELLWLDAEGKILSAGPTETVRGPDDLYTVSSRVTVEKRHSNNITCRVQQKKSNQTRETQIYISDGFLVVQSSPDRFWSIIMNACYKALCFSLLLLLGQRTSK</sequence>
<feature type="domain" description="Ig-like" evidence="10">
    <location>
        <begin position="47"/>
        <end position="141"/>
    </location>
</feature>
<dbReference type="GO" id="GO:0009897">
    <property type="term" value="C:external side of plasma membrane"/>
    <property type="evidence" value="ECO:0007669"/>
    <property type="project" value="TreeGrafter"/>
</dbReference>
<dbReference type="InterPro" id="IPR013783">
    <property type="entry name" value="Ig-like_fold"/>
</dbReference>
<keyword evidence="4" id="KW-1133">Transmembrane helix</keyword>
<evidence type="ECO:0000259" key="10">
    <source>
        <dbReference type="PROSITE" id="PS50835"/>
    </source>
</evidence>
<dbReference type="InterPro" id="IPR007110">
    <property type="entry name" value="Ig-like_dom"/>
</dbReference>
<reference evidence="11" key="2">
    <citation type="submission" date="2025-08" db="UniProtKB">
        <authorList>
            <consortium name="Ensembl"/>
        </authorList>
    </citation>
    <scope>IDENTIFICATION</scope>
</reference>
<dbReference type="GO" id="GO:0001817">
    <property type="term" value="P:regulation of cytokine production"/>
    <property type="evidence" value="ECO:0007669"/>
    <property type="project" value="TreeGrafter"/>
</dbReference>
<dbReference type="InterPro" id="IPR053896">
    <property type="entry name" value="BTN3A2-like_Ig-C"/>
</dbReference>
<keyword evidence="8" id="KW-0393">Immunoglobulin domain</keyword>
<dbReference type="InParanoid" id="A0A7N6C0U1"/>
<keyword evidence="12" id="KW-1185">Reference proteome</keyword>
<name>A0A7N6C0U1_ANATE</name>
<keyword evidence="5" id="KW-0472">Membrane</keyword>
<evidence type="ECO:0000256" key="3">
    <source>
        <dbReference type="ARBA" id="ARBA00022729"/>
    </source>
</evidence>
<dbReference type="Gene3D" id="2.60.40.10">
    <property type="entry name" value="Immunoglobulins"/>
    <property type="match status" value="2"/>
</dbReference>
<evidence type="ECO:0000313" key="12">
    <source>
        <dbReference type="Proteomes" id="UP000265040"/>
    </source>
</evidence>